<keyword evidence="4" id="KW-1185">Reference proteome</keyword>
<dbReference type="PANTHER" id="PTHR11596:SF5">
    <property type="entry name" value="ALKALINE PHOSPHATASE"/>
    <property type="match status" value="1"/>
</dbReference>
<reference evidence="3 4" key="1">
    <citation type="journal article" date="2019" name="Int. J. Syst. Evol. Microbiol.">
        <title>The Global Catalogue of Microorganisms (GCM) 10K type strain sequencing project: providing services to taxonomists for standard genome sequencing and annotation.</title>
        <authorList>
            <consortium name="The Broad Institute Genomics Platform"/>
            <consortium name="The Broad Institute Genome Sequencing Center for Infectious Disease"/>
            <person name="Wu L."/>
            <person name="Ma J."/>
        </authorList>
    </citation>
    <scope>NUCLEOTIDE SEQUENCE [LARGE SCALE GENOMIC DNA]</scope>
    <source>
        <strain evidence="3 4">JCM 9933</strain>
    </source>
</reference>
<dbReference type="Pfam" id="PF00245">
    <property type="entry name" value="Alk_phosphatase"/>
    <property type="match status" value="1"/>
</dbReference>
<dbReference type="SUPFAM" id="SSF53649">
    <property type="entry name" value="Alkaline phosphatase-like"/>
    <property type="match status" value="1"/>
</dbReference>
<evidence type="ECO:0000313" key="3">
    <source>
        <dbReference type="EMBL" id="GAA0582347.1"/>
    </source>
</evidence>
<dbReference type="InterPro" id="IPR001952">
    <property type="entry name" value="Alkaline_phosphatase"/>
</dbReference>
<dbReference type="CDD" id="cd16012">
    <property type="entry name" value="ALP"/>
    <property type="match status" value="1"/>
</dbReference>
<sequence length="332" mass="35933">MEHIGDMAVDAGKALGIVSSVYWSHATPAAFGAQNASRNNYAEIAKQMVEEGEASVIMGGGHPFFDDNGEYRTPASERAFQYVGGSETFLDLATGGTDYRFIDSREQFEALASGELELAADDKVLGTFRTGSTLQAYRDGEDGGGFIETVPDLATMTRGALNVVERDEDGFFLMVEGGAVDWMAHQNNLPRIIEEQVDFNRAVEAAVEWVEAESSWDETLVIVTTDHGNGLMLGPRSGEVPFQPIENQGAGQLPLARWHTDNHTNELVRLHAHGAGAENISELADQRDYGLGFYGKEGDQQLYLDNTELFDAMVAAMGLSPATQPSDMAAIA</sequence>
<protein>
    <recommendedName>
        <fullName evidence="5">Alkaline phosphatase</fullName>
    </recommendedName>
</protein>
<keyword evidence="1" id="KW-0597">Phosphoprotein</keyword>
<evidence type="ECO:0000256" key="1">
    <source>
        <dbReference type="ARBA" id="ARBA00022553"/>
    </source>
</evidence>
<dbReference type="PANTHER" id="PTHR11596">
    <property type="entry name" value="ALKALINE PHOSPHATASE"/>
    <property type="match status" value="1"/>
</dbReference>
<comment type="similarity">
    <text evidence="2">Belongs to the alkaline phosphatase family.</text>
</comment>
<evidence type="ECO:0000313" key="4">
    <source>
        <dbReference type="Proteomes" id="UP001501588"/>
    </source>
</evidence>
<dbReference type="Proteomes" id="UP001501588">
    <property type="component" value="Unassembled WGS sequence"/>
</dbReference>
<comment type="caution">
    <text evidence="3">The sequence shown here is derived from an EMBL/GenBank/DDBJ whole genome shotgun (WGS) entry which is preliminary data.</text>
</comment>
<dbReference type="SMART" id="SM00098">
    <property type="entry name" value="alkPPc"/>
    <property type="match status" value="1"/>
</dbReference>
<dbReference type="InterPro" id="IPR017850">
    <property type="entry name" value="Alkaline_phosphatase_core_sf"/>
</dbReference>
<dbReference type="PRINTS" id="PR00113">
    <property type="entry name" value="ALKPHPHTASE"/>
</dbReference>
<dbReference type="EMBL" id="BAAAFZ010000026">
    <property type="protein sequence ID" value="GAA0582347.1"/>
    <property type="molecule type" value="Genomic_DNA"/>
</dbReference>
<evidence type="ECO:0000256" key="2">
    <source>
        <dbReference type="RuleBase" id="RU003946"/>
    </source>
</evidence>
<gene>
    <name evidence="3" type="ORF">GCM10009416_20960</name>
</gene>
<name>A0ABN1F539_9PROT</name>
<evidence type="ECO:0008006" key="5">
    <source>
        <dbReference type="Google" id="ProtNLM"/>
    </source>
</evidence>
<dbReference type="Gene3D" id="3.40.720.10">
    <property type="entry name" value="Alkaline Phosphatase, subunit A"/>
    <property type="match status" value="1"/>
</dbReference>
<organism evidence="3 4">
    <name type="scientific">Craurococcus roseus</name>
    <dbReference type="NCBI Taxonomy" id="77585"/>
    <lineage>
        <taxon>Bacteria</taxon>
        <taxon>Pseudomonadati</taxon>
        <taxon>Pseudomonadota</taxon>
        <taxon>Alphaproteobacteria</taxon>
        <taxon>Acetobacterales</taxon>
        <taxon>Acetobacteraceae</taxon>
        <taxon>Craurococcus</taxon>
    </lineage>
</organism>
<accession>A0ABN1F539</accession>
<proteinExistence type="inferred from homology"/>